<evidence type="ECO:0000313" key="3">
    <source>
        <dbReference type="Proteomes" id="UP001596395"/>
    </source>
</evidence>
<dbReference type="EMBL" id="JBHSXN010000004">
    <property type="protein sequence ID" value="MFC6954829.1"/>
    <property type="molecule type" value="Genomic_DNA"/>
</dbReference>
<dbReference type="Gene3D" id="1.10.150.20">
    <property type="entry name" value="5' to 3' exonuclease, C-terminal subdomain"/>
    <property type="match status" value="1"/>
</dbReference>
<accession>A0ABD5VHG1</accession>
<dbReference type="InterPro" id="IPR010995">
    <property type="entry name" value="DNA_repair_Rad51/TF_NusA_a-hlx"/>
</dbReference>
<proteinExistence type="predicted"/>
<reference evidence="2 3" key="1">
    <citation type="journal article" date="2019" name="Int. J. Syst. Evol. Microbiol.">
        <title>The Global Catalogue of Microorganisms (GCM) 10K type strain sequencing project: providing services to taxonomists for standard genome sequencing and annotation.</title>
        <authorList>
            <consortium name="The Broad Institute Genomics Platform"/>
            <consortium name="The Broad Institute Genome Sequencing Center for Infectious Disease"/>
            <person name="Wu L."/>
            <person name="Ma J."/>
        </authorList>
    </citation>
    <scope>NUCLEOTIDE SEQUENCE [LARGE SCALE GENOMIC DNA]</scope>
    <source>
        <strain evidence="2 3">GX26</strain>
    </source>
</reference>
<dbReference type="SUPFAM" id="SSF47794">
    <property type="entry name" value="Rad51 N-terminal domain-like"/>
    <property type="match status" value="1"/>
</dbReference>
<protein>
    <recommendedName>
        <fullName evidence="4">Helix-hairpin-helix domain-containing protein</fullName>
    </recommendedName>
</protein>
<name>A0ABD5VHG1_9EURY</name>
<dbReference type="RefSeq" id="WP_336351772.1">
    <property type="nucleotide sequence ID" value="NZ_JAZAQL010000004.1"/>
</dbReference>
<sequence>MSTQSTTRCEYCGRTDDAVSTRRGRGAQALCDACDAWITERMGEMTVAVPDAPTRDSRERDADVDADSGRVLALDPDADATAALEYSSGVSYEVIGQLEAAGFETVEDLWTATRDDLLAVPHVEPADVDAILDSISTRPTRGFVETLEELDAEDVDALGDTDGGPGDDDDPSDDDAEIL</sequence>
<comment type="caution">
    <text evidence="2">The sequence shown here is derived from an EMBL/GenBank/DDBJ whole genome shotgun (WGS) entry which is preliminary data.</text>
</comment>
<evidence type="ECO:0000313" key="2">
    <source>
        <dbReference type="EMBL" id="MFC6954829.1"/>
    </source>
</evidence>
<feature type="region of interest" description="Disordered" evidence="1">
    <location>
        <begin position="149"/>
        <end position="179"/>
    </location>
</feature>
<dbReference type="Proteomes" id="UP001596395">
    <property type="component" value="Unassembled WGS sequence"/>
</dbReference>
<evidence type="ECO:0008006" key="4">
    <source>
        <dbReference type="Google" id="ProtNLM"/>
    </source>
</evidence>
<organism evidence="2 3">
    <name type="scientific">Halorubellus litoreus</name>
    <dbReference type="NCBI Taxonomy" id="755308"/>
    <lineage>
        <taxon>Archaea</taxon>
        <taxon>Methanobacteriati</taxon>
        <taxon>Methanobacteriota</taxon>
        <taxon>Stenosarchaea group</taxon>
        <taxon>Halobacteria</taxon>
        <taxon>Halobacteriales</taxon>
        <taxon>Halorubellaceae</taxon>
        <taxon>Halorubellus</taxon>
    </lineage>
</organism>
<keyword evidence="3" id="KW-1185">Reference proteome</keyword>
<evidence type="ECO:0000256" key="1">
    <source>
        <dbReference type="SAM" id="MobiDB-lite"/>
    </source>
</evidence>
<dbReference type="AlphaFoldDB" id="A0ABD5VHG1"/>
<gene>
    <name evidence="2" type="ORF">ACFQGB_18330</name>
</gene>